<evidence type="ECO:0000313" key="3">
    <source>
        <dbReference type="Proteomes" id="UP000320762"/>
    </source>
</evidence>
<proteinExistence type="predicted"/>
<keyword evidence="3" id="KW-1185">Reference proteome</keyword>
<dbReference type="Proteomes" id="UP000320762">
    <property type="component" value="Unassembled WGS sequence"/>
</dbReference>
<protein>
    <submittedName>
        <fullName evidence="2">Uncharacterized protein</fullName>
    </submittedName>
</protein>
<dbReference type="EMBL" id="VDMD01000068">
    <property type="protein sequence ID" value="TRM56483.1"/>
    <property type="molecule type" value="Genomic_DNA"/>
</dbReference>
<feature type="compositionally biased region" description="Basic and acidic residues" evidence="1">
    <location>
        <begin position="35"/>
        <end position="47"/>
    </location>
</feature>
<organism evidence="2 3">
    <name type="scientific">Schizophyllum amplum</name>
    <dbReference type="NCBI Taxonomy" id="97359"/>
    <lineage>
        <taxon>Eukaryota</taxon>
        <taxon>Fungi</taxon>
        <taxon>Dikarya</taxon>
        <taxon>Basidiomycota</taxon>
        <taxon>Agaricomycotina</taxon>
        <taxon>Agaricomycetes</taxon>
        <taxon>Agaricomycetidae</taxon>
        <taxon>Agaricales</taxon>
        <taxon>Schizophyllaceae</taxon>
        <taxon>Schizophyllum</taxon>
    </lineage>
</organism>
<dbReference type="OrthoDB" id="3045894at2759"/>
<evidence type="ECO:0000313" key="2">
    <source>
        <dbReference type="EMBL" id="TRM56483.1"/>
    </source>
</evidence>
<reference evidence="2 3" key="1">
    <citation type="journal article" date="2019" name="New Phytol.">
        <title>Comparative genomics reveals unique wood-decay strategies and fruiting body development in the Schizophyllaceae.</title>
        <authorList>
            <person name="Almasi E."/>
            <person name="Sahu N."/>
            <person name="Krizsan K."/>
            <person name="Balint B."/>
            <person name="Kovacs G.M."/>
            <person name="Kiss B."/>
            <person name="Cseklye J."/>
            <person name="Drula E."/>
            <person name="Henrissat B."/>
            <person name="Nagy I."/>
            <person name="Chovatia M."/>
            <person name="Adam C."/>
            <person name="LaButti K."/>
            <person name="Lipzen A."/>
            <person name="Riley R."/>
            <person name="Grigoriev I.V."/>
            <person name="Nagy L.G."/>
        </authorList>
    </citation>
    <scope>NUCLEOTIDE SEQUENCE [LARGE SCALE GENOMIC DNA]</scope>
    <source>
        <strain evidence="2 3">NL-1724</strain>
    </source>
</reference>
<dbReference type="AlphaFoldDB" id="A0A550BVE2"/>
<gene>
    <name evidence="2" type="ORF">BD626DRAFT_541273</name>
</gene>
<name>A0A550BVE2_9AGAR</name>
<sequence>MSEDGYDTMPDTGRPLNAPRSRPPSSTPTELGVEDIPHDIPGDRDSDASDEDDCTLLSATEVNNILPILTQTQIDAAVEQLTHFVLDDGTVLGNNNMAAVLETCVPVLEDDGGFYIHKGEQRLHFSVVLAPRATWAFNNGPDGSVVREGYQEGNTPHNVTCVKSKMYNSWTKTSYAGDKVWTTQMFAIPLPSLSHAYVQPPRPSFESAFTSYNPRSGDWSISGIPVGRAESMAKDAYTSINDCYRQYIAKMGGKTMDNDPYNSPNKSMWLSGRRPVFIPKNKHGDDGYGSEYVDPYGTLRALGTAADLKYNRIPAVYVRNPEKPADSFRISFHDAHDVDKAAIYRAVVAPRAFVSRKGSKVLWDFRIVDLLFVGLRPPEVIKSPHKAIKKRKAPALDLDLAAEETALKK</sequence>
<feature type="region of interest" description="Disordered" evidence="1">
    <location>
        <begin position="1"/>
        <end position="51"/>
    </location>
</feature>
<evidence type="ECO:0000256" key="1">
    <source>
        <dbReference type="SAM" id="MobiDB-lite"/>
    </source>
</evidence>
<comment type="caution">
    <text evidence="2">The sequence shown here is derived from an EMBL/GenBank/DDBJ whole genome shotgun (WGS) entry which is preliminary data.</text>
</comment>
<accession>A0A550BVE2</accession>